<dbReference type="FunFam" id="3.40.50.10130:FF:000002">
    <property type="entry name" value="DNA repair endonuclease XPF"/>
    <property type="match status" value="1"/>
</dbReference>
<evidence type="ECO:0000256" key="2">
    <source>
        <dbReference type="ARBA" id="ARBA00010015"/>
    </source>
</evidence>
<dbReference type="Proteomes" id="UP000613177">
    <property type="component" value="Unassembled WGS sequence"/>
</dbReference>
<dbReference type="InterPro" id="IPR006167">
    <property type="entry name" value="XPF"/>
</dbReference>
<evidence type="ECO:0000256" key="4">
    <source>
        <dbReference type="ARBA" id="ARBA00022759"/>
    </source>
</evidence>
<dbReference type="GO" id="GO:0000110">
    <property type="term" value="C:nucleotide-excision repair factor 1 complex"/>
    <property type="evidence" value="ECO:0007669"/>
    <property type="project" value="TreeGrafter"/>
</dbReference>
<keyword evidence="8" id="KW-0234">DNA repair</keyword>
<dbReference type="SUPFAM" id="SSF48670">
    <property type="entry name" value="Transducin (heterotrimeric G protein), gamma chain"/>
    <property type="match status" value="1"/>
</dbReference>
<dbReference type="InterPro" id="IPR047520">
    <property type="entry name" value="XPF_nuclease"/>
</dbReference>
<dbReference type="GO" id="GO:0007186">
    <property type="term" value="P:G protein-coupled receptor signaling pathway"/>
    <property type="evidence" value="ECO:0007669"/>
    <property type="project" value="InterPro"/>
</dbReference>
<dbReference type="GO" id="GO:1901255">
    <property type="term" value="P:nucleotide-excision repair involved in interstrand cross-link repair"/>
    <property type="evidence" value="ECO:0007669"/>
    <property type="project" value="TreeGrafter"/>
</dbReference>
<organism evidence="12 13">
    <name type="scientific">Thamnidium elegans</name>
    <dbReference type="NCBI Taxonomy" id="101142"/>
    <lineage>
        <taxon>Eukaryota</taxon>
        <taxon>Fungi</taxon>
        <taxon>Fungi incertae sedis</taxon>
        <taxon>Mucoromycota</taxon>
        <taxon>Mucoromycotina</taxon>
        <taxon>Mucoromycetes</taxon>
        <taxon>Mucorales</taxon>
        <taxon>Mucorineae</taxon>
        <taxon>Mucoraceae</taxon>
        <taxon>Thamnidium</taxon>
    </lineage>
</organism>
<name>A0A8H7SLY7_9FUNG</name>
<feature type="compositionally biased region" description="Low complexity" evidence="10">
    <location>
        <begin position="470"/>
        <end position="484"/>
    </location>
</feature>
<dbReference type="Gene3D" id="4.10.260.10">
    <property type="entry name" value="Transducin (heterotrimeric G protein), gamma chain"/>
    <property type="match status" value="1"/>
</dbReference>
<dbReference type="InterPro" id="IPR036284">
    <property type="entry name" value="GGL_sf"/>
</dbReference>
<keyword evidence="6" id="KW-0378">Hydrolase</keyword>
<proteinExistence type="inferred from homology"/>
<dbReference type="EMBL" id="JAEPRE010000179">
    <property type="protein sequence ID" value="KAG2230880.1"/>
    <property type="molecule type" value="Genomic_DNA"/>
</dbReference>
<keyword evidence="13" id="KW-1185">Reference proteome</keyword>
<dbReference type="InterPro" id="IPR010994">
    <property type="entry name" value="RuvA_2-like"/>
</dbReference>
<evidence type="ECO:0000313" key="12">
    <source>
        <dbReference type="EMBL" id="KAG2230880.1"/>
    </source>
</evidence>
<dbReference type="SUPFAM" id="SSF47781">
    <property type="entry name" value="RuvA domain 2-like"/>
    <property type="match status" value="1"/>
</dbReference>
<dbReference type="Gene3D" id="3.40.50.10130">
    <property type="match status" value="1"/>
</dbReference>
<dbReference type="CDD" id="cd20078">
    <property type="entry name" value="XPF_nuclease_XPF_euk"/>
    <property type="match status" value="1"/>
</dbReference>
<dbReference type="GO" id="GO:0003697">
    <property type="term" value="F:single-stranded DNA binding"/>
    <property type="evidence" value="ECO:0007669"/>
    <property type="project" value="InterPro"/>
</dbReference>
<gene>
    <name evidence="12" type="ORF">INT48_003043</name>
</gene>
<evidence type="ECO:0000256" key="5">
    <source>
        <dbReference type="ARBA" id="ARBA00022763"/>
    </source>
</evidence>
<comment type="similarity">
    <text evidence="2">Belongs to the XPF family.</text>
</comment>
<dbReference type="InterPro" id="IPR006166">
    <property type="entry name" value="ERCC4_domain"/>
</dbReference>
<evidence type="ECO:0000313" key="13">
    <source>
        <dbReference type="Proteomes" id="UP000613177"/>
    </source>
</evidence>
<dbReference type="PROSITE" id="PS50058">
    <property type="entry name" value="G_PROTEIN_GAMMA"/>
    <property type="match status" value="1"/>
</dbReference>
<accession>A0A8H7SLY7</accession>
<dbReference type="PANTHER" id="PTHR10150:SF0">
    <property type="entry name" value="DNA REPAIR ENDONUCLEASE XPF"/>
    <property type="match status" value="1"/>
</dbReference>
<evidence type="ECO:0000256" key="8">
    <source>
        <dbReference type="ARBA" id="ARBA00023204"/>
    </source>
</evidence>
<keyword evidence="9" id="KW-0539">Nucleus</keyword>
<dbReference type="SMART" id="SM00891">
    <property type="entry name" value="ERCC4"/>
    <property type="match status" value="1"/>
</dbReference>
<comment type="caution">
    <text evidence="12">The sequence shown here is derived from an EMBL/GenBank/DDBJ whole genome shotgun (WGS) entry which is preliminary data.</text>
</comment>
<feature type="domain" description="G protein gamma" evidence="11">
    <location>
        <begin position="883"/>
        <end position="958"/>
    </location>
</feature>
<evidence type="ECO:0000256" key="10">
    <source>
        <dbReference type="SAM" id="MobiDB-lite"/>
    </source>
</evidence>
<reference evidence="12" key="1">
    <citation type="submission" date="2021-01" db="EMBL/GenBank/DDBJ databases">
        <title>Metabolic potential, ecology and presence of endohyphal bacteria is reflected in genomic diversity of Mucoromycotina.</title>
        <authorList>
            <person name="Muszewska A."/>
            <person name="Okrasinska A."/>
            <person name="Steczkiewicz K."/>
            <person name="Drgas O."/>
            <person name="Orlowska M."/>
            <person name="Perlinska-Lenart U."/>
            <person name="Aleksandrzak-Piekarczyk T."/>
            <person name="Szatraj K."/>
            <person name="Zielenkiewicz U."/>
            <person name="Pilsyk S."/>
            <person name="Malc E."/>
            <person name="Mieczkowski P."/>
            <person name="Kruszewska J.S."/>
            <person name="Biernat P."/>
            <person name="Pawlowska J."/>
        </authorList>
    </citation>
    <scope>NUCLEOTIDE SEQUENCE</scope>
    <source>
        <strain evidence="12">WA0000018081</strain>
    </source>
</reference>
<evidence type="ECO:0000256" key="9">
    <source>
        <dbReference type="ARBA" id="ARBA00023242"/>
    </source>
</evidence>
<dbReference type="GO" id="GO:0000014">
    <property type="term" value="F:single-stranded DNA endodeoxyribonuclease activity"/>
    <property type="evidence" value="ECO:0007669"/>
    <property type="project" value="TreeGrafter"/>
</dbReference>
<evidence type="ECO:0000256" key="7">
    <source>
        <dbReference type="ARBA" id="ARBA00023125"/>
    </source>
</evidence>
<sequence>MLEFQKQILTDVVAEDGLLITSTGLGLFDILCSFTKLYTEGNHLVLLLNTLPEQEQLLQEQLITQGVSTRNLVRRIEYNTPAEKRCGMYREGGVFSITTRILAVDMLLERVPTALINGIIVYNAHRVKPNSMEELILRIYRDHNQEGFIKAFSDQPQQFVTGFAPLQTTLKSLFLRKVHLWPRFHVLVAENLSQTNSDVIELRQPLTESLETIQQSLCQCMDETLSELRRSNPTIDVAEIKVENSFFKSFDLIVRRQLDPIWHRVSPASKQLVGDLKILRQLLSYLTTYDCVSFYSFIETVIAANTPQEGRQMRQSQWLFLESGNRAIETARKRLYVKKGDPEFDQFPDSAPDSNIPAHIKLVLEEQPKWHLLKNILKEIERDILDLNYGEGAPVLIMVTEKRTCSQLKSYIASSDESHQPFLSRLAHNFFKWRVNIHKIQTNASKETPPPVPASNRGRAPPNKRRRVRGGSAVAAASGPGRSSTLAETFKEDVIETVSLLDIEYDEEDDDTFKAVGPLPDEYEIKYGQDDILPSFREIPNNSLITIQCYEDDTNEQTLRDVQPRIIIMFDPNPAFVRQIEVYRASHPTIQVRVYFMLYENSVEEQNYLTLIRKEKESFEKLIHEKSIMAITLPEKRKEREFEIIRTSSRIAGGQIKTTTERPVVIVDMREFRSSLPPILYAEGMKILPCTLQVGDYILSPDMCVERKSISDMIQSFASGRLFTQCESMSAHYKIPILLIEFDQNKSFSLQSLSDMKDNIRITDTSSKLVLLTLAFPKLRIIWSSSPNETAKIFLELKKTEDEPDSKKATAIGADGEDGDTIYNMTPQDILRSMPGVTSINYKLIMNQIQDLDELMHLSQKRINDMIGEEQGRKLYQFIHKKGNQTVSETKLRKILEANIKLKQQLDISRIPVSEASRSLIEYCQSNTDLMIPSVWGNRHPDPFAEPANGCGGSCLIM</sequence>
<dbReference type="PANTHER" id="PTHR10150">
    <property type="entry name" value="DNA REPAIR ENDONUCLEASE XPF"/>
    <property type="match status" value="1"/>
</dbReference>
<dbReference type="Pfam" id="PF00631">
    <property type="entry name" value="G-gamma"/>
    <property type="match status" value="1"/>
</dbReference>
<feature type="region of interest" description="Disordered" evidence="10">
    <location>
        <begin position="442"/>
        <end position="484"/>
    </location>
</feature>
<dbReference type="Gene3D" id="1.10.150.20">
    <property type="entry name" value="5' to 3' exonuclease, C-terminal subdomain"/>
    <property type="match status" value="1"/>
</dbReference>
<dbReference type="GO" id="GO:0003684">
    <property type="term" value="F:damaged DNA binding"/>
    <property type="evidence" value="ECO:0007669"/>
    <property type="project" value="TreeGrafter"/>
</dbReference>
<dbReference type="SMART" id="SM01224">
    <property type="entry name" value="G_gamma"/>
    <property type="match status" value="1"/>
</dbReference>
<keyword evidence="5" id="KW-0227">DNA damage</keyword>
<dbReference type="NCBIfam" id="TIGR00596">
    <property type="entry name" value="rad1"/>
    <property type="match status" value="1"/>
</dbReference>
<dbReference type="SUPFAM" id="SSF52980">
    <property type="entry name" value="Restriction endonuclease-like"/>
    <property type="match status" value="1"/>
</dbReference>
<dbReference type="AlphaFoldDB" id="A0A8H7SLY7"/>
<evidence type="ECO:0000256" key="3">
    <source>
        <dbReference type="ARBA" id="ARBA00022722"/>
    </source>
</evidence>
<evidence type="ECO:0000259" key="11">
    <source>
        <dbReference type="PROSITE" id="PS50058"/>
    </source>
</evidence>
<dbReference type="GO" id="GO:0000712">
    <property type="term" value="P:resolution of meiotic recombination intermediates"/>
    <property type="evidence" value="ECO:0007669"/>
    <property type="project" value="TreeGrafter"/>
</dbReference>
<dbReference type="GO" id="GO:0000724">
    <property type="term" value="P:double-strand break repair via homologous recombination"/>
    <property type="evidence" value="ECO:0007669"/>
    <property type="project" value="TreeGrafter"/>
</dbReference>
<protein>
    <recommendedName>
        <fullName evidence="11">G protein gamma domain-containing protein</fullName>
    </recommendedName>
</protein>
<keyword evidence="4" id="KW-0255">Endonuclease</keyword>
<keyword evidence="3" id="KW-0540">Nuclease</keyword>
<dbReference type="Pfam" id="PF02732">
    <property type="entry name" value="ERCC4"/>
    <property type="match status" value="1"/>
</dbReference>
<dbReference type="InterPro" id="IPR011335">
    <property type="entry name" value="Restrct_endonuc-II-like"/>
</dbReference>
<dbReference type="InterPro" id="IPR015898">
    <property type="entry name" value="G-protein_gamma-like_dom"/>
</dbReference>
<evidence type="ECO:0000256" key="1">
    <source>
        <dbReference type="ARBA" id="ARBA00004123"/>
    </source>
</evidence>
<dbReference type="OrthoDB" id="361020at2759"/>
<comment type="subcellular location">
    <subcellularLocation>
        <location evidence="1">Nucleus</location>
    </subcellularLocation>
</comment>
<evidence type="ECO:0000256" key="6">
    <source>
        <dbReference type="ARBA" id="ARBA00022801"/>
    </source>
</evidence>
<keyword evidence="7" id="KW-0238">DNA-binding</keyword>